<evidence type="ECO:0000313" key="2">
    <source>
        <dbReference type="Proteomes" id="UP000028702"/>
    </source>
</evidence>
<dbReference type="CDD" id="cd02440">
    <property type="entry name" value="AdoMet_MTases"/>
    <property type="match status" value="1"/>
</dbReference>
<comment type="caution">
    <text evidence="1">The sequence shown here is derived from an EMBL/GenBank/DDBJ whole genome shotgun (WGS) entry which is preliminary data.</text>
</comment>
<dbReference type="AlphaFoldDB" id="A0A081BDQ6"/>
<evidence type="ECO:0000313" key="1">
    <source>
        <dbReference type="EMBL" id="GAK46174.1"/>
    </source>
</evidence>
<proteinExistence type="predicted"/>
<reference evidence="1 2" key="1">
    <citation type="submission" date="2014-07" db="EMBL/GenBank/DDBJ databases">
        <title>Tepidicaulis marinum gen. nov., sp. nov., a novel marine bacterium denitrifying nitrate to nitrous oxide strictly under microaerobic conditions.</title>
        <authorList>
            <person name="Takeuchi M."/>
            <person name="Yamagishi T."/>
            <person name="Kamagata Y."/>
            <person name="Oshima K."/>
            <person name="Hattori M."/>
            <person name="Katayama T."/>
            <person name="Hanada S."/>
            <person name="Tamaki H."/>
            <person name="Marumo K."/>
            <person name="Maeda H."/>
            <person name="Nedachi M."/>
            <person name="Iwasaki W."/>
            <person name="Suwa Y."/>
            <person name="Sakata S."/>
        </authorList>
    </citation>
    <scope>NUCLEOTIDE SEQUENCE [LARGE SCALE GENOMIC DNA]</scope>
    <source>
        <strain evidence="1 2">MA2</strain>
    </source>
</reference>
<dbReference type="RefSeq" id="WP_045448469.1">
    <property type="nucleotide sequence ID" value="NZ_BBIO01000015.1"/>
</dbReference>
<gene>
    <name evidence="1" type="ORF">M2A_2673</name>
</gene>
<accession>A0A081BDQ6</accession>
<organism evidence="1 2">
    <name type="scientific">Tepidicaulis marinus</name>
    <dbReference type="NCBI Taxonomy" id="1333998"/>
    <lineage>
        <taxon>Bacteria</taxon>
        <taxon>Pseudomonadati</taxon>
        <taxon>Pseudomonadota</taxon>
        <taxon>Alphaproteobacteria</taxon>
        <taxon>Hyphomicrobiales</taxon>
        <taxon>Parvibaculaceae</taxon>
        <taxon>Tepidicaulis</taxon>
    </lineage>
</organism>
<dbReference type="STRING" id="1333998.M2A_2673"/>
<dbReference type="EMBL" id="BBIO01000015">
    <property type="protein sequence ID" value="GAK46174.1"/>
    <property type="molecule type" value="Genomic_DNA"/>
</dbReference>
<dbReference type="Proteomes" id="UP000028702">
    <property type="component" value="Unassembled WGS sequence"/>
</dbReference>
<dbReference type="SUPFAM" id="SSF53335">
    <property type="entry name" value="S-adenosyl-L-methionine-dependent methyltransferases"/>
    <property type="match status" value="1"/>
</dbReference>
<dbReference type="Pfam" id="PF13489">
    <property type="entry name" value="Methyltransf_23"/>
    <property type="match status" value="1"/>
</dbReference>
<dbReference type="InterPro" id="IPR029063">
    <property type="entry name" value="SAM-dependent_MTases_sf"/>
</dbReference>
<dbReference type="Gene3D" id="3.40.50.150">
    <property type="entry name" value="Vaccinia Virus protein VP39"/>
    <property type="match status" value="1"/>
</dbReference>
<protein>
    <submittedName>
        <fullName evidence="1">Conserved protein</fullName>
    </submittedName>
</protein>
<keyword evidence="2" id="KW-1185">Reference proteome</keyword>
<sequence length="288" mass="32510">MLTYGAFQKVYEEALSSLIRHLTPEMQVEISRHCASWHPKVFDFNEYLSRSGIRAYYAYKALIESGGGDSVCDIGGFVGVFPVTLAKLGMKAFMTEALKYYGSAFTPLFEEIGKSGVEVIDYDPFEAPFDGDKKFDFITCMAVLEHYPHSPLPALRRLTGMVSESGRLYFEVPNICYWPKRVDMLFGKSPLPNINEVISSDVPFVGHHREYSQADLRALMEAADLEIISERAYNYSQPPDSRPRWRKLAGAVRYPGRTFFSTMQNVMSRTVPSSRETISCTVRPIAAS</sequence>
<name>A0A081BDQ6_9HYPH</name>
<dbReference type="eggNOG" id="COG2227">
    <property type="taxonomic scope" value="Bacteria"/>
</dbReference>